<dbReference type="Pfam" id="PF20805">
    <property type="entry name" value="Integrin_A_Ig_2"/>
    <property type="match status" value="1"/>
</dbReference>
<evidence type="ECO:0000256" key="11">
    <source>
        <dbReference type="ARBA" id="ARBA00023170"/>
    </source>
</evidence>
<comment type="similarity">
    <text evidence="2 14">Belongs to the integrin alpha chain family.</text>
</comment>
<keyword evidence="7 14" id="KW-1133">Transmembrane helix</keyword>
<dbReference type="PRINTS" id="PR01185">
    <property type="entry name" value="INTEGRINA"/>
</dbReference>
<evidence type="ECO:0000256" key="6">
    <source>
        <dbReference type="ARBA" id="ARBA00022889"/>
    </source>
</evidence>
<dbReference type="GO" id="GO:0008305">
    <property type="term" value="C:integrin complex"/>
    <property type="evidence" value="ECO:0007669"/>
    <property type="project" value="InterPro"/>
</dbReference>
<keyword evidence="6 14" id="KW-0130">Cell adhesion</keyword>
<feature type="domain" description="Integrin alpha first immunoglubulin-like" evidence="15">
    <location>
        <begin position="478"/>
        <end position="647"/>
    </location>
</feature>
<evidence type="ECO:0000313" key="18">
    <source>
        <dbReference type="EMBL" id="KAK0416575.1"/>
    </source>
</evidence>
<feature type="domain" description="Integrin alpha second immunoglobulin-like" evidence="16">
    <location>
        <begin position="649"/>
        <end position="792"/>
    </location>
</feature>
<dbReference type="PANTHER" id="PTHR23220:SF133">
    <property type="entry name" value="INTEGRIN ALPHA-PS2"/>
    <property type="match status" value="1"/>
</dbReference>
<keyword evidence="10" id="KW-1015">Disulfide bond</keyword>
<dbReference type="InterPro" id="IPR000413">
    <property type="entry name" value="Integrin_alpha"/>
</dbReference>
<feature type="repeat" description="FG-GAP" evidence="13">
    <location>
        <begin position="428"/>
        <end position="493"/>
    </location>
</feature>
<dbReference type="GO" id="GO:0009897">
    <property type="term" value="C:external side of plasma membrane"/>
    <property type="evidence" value="ECO:0007669"/>
    <property type="project" value="TreeGrafter"/>
</dbReference>
<feature type="repeat" description="FG-GAP" evidence="13">
    <location>
        <begin position="37"/>
        <end position="102"/>
    </location>
</feature>
<feature type="domain" description="Integrin alpha third immunoglobulin-like" evidence="17">
    <location>
        <begin position="800"/>
        <end position="1033"/>
    </location>
</feature>
<organism evidence="18 19">
    <name type="scientific">Steinernema hermaphroditum</name>
    <dbReference type="NCBI Taxonomy" id="289476"/>
    <lineage>
        <taxon>Eukaryota</taxon>
        <taxon>Metazoa</taxon>
        <taxon>Ecdysozoa</taxon>
        <taxon>Nematoda</taxon>
        <taxon>Chromadorea</taxon>
        <taxon>Rhabditida</taxon>
        <taxon>Tylenchina</taxon>
        <taxon>Panagrolaimomorpha</taxon>
        <taxon>Strongyloidoidea</taxon>
        <taxon>Steinernematidae</taxon>
        <taxon>Steinernema</taxon>
    </lineage>
</organism>
<dbReference type="Pfam" id="PF20806">
    <property type="entry name" value="Integrin_A_Ig_3"/>
    <property type="match status" value="1"/>
</dbReference>
<feature type="repeat" description="FG-GAP" evidence="13">
    <location>
        <begin position="180"/>
        <end position="238"/>
    </location>
</feature>
<feature type="transmembrane region" description="Helical" evidence="14">
    <location>
        <begin position="1045"/>
        <end position="1067"/>
    </location>
</feature>
<evidence type="ECO:0008006" key="20">
    <source>
        <dbReference type="Google" id="ProtNLM"/>
    </source>
</evidence>
<sequence length="1116" mass="123496">MRSPTSMASQLIQSLISWALVAFALTIGASSAFNVDTHYPIVHTRPVGSQFGYALAFYHSPIARRDMLIVGAPRDSSEALRRDVRQSGAVFECQVDGRNCRELMLDRTGNEHRLNGSRSLPISEKSFQLMGATVAASRDGSSVLACAPHYKYFFSRFEVVEPVGTCWYGSGSLANIREFSPCRQEPERHGYHRFGYGMCGFSAAIPDEGDGLFIGAPGNYYWQGSVFSQNLTSPSIRPNTLESPKEFDNQMLGYSTTVGDFDGDGEADIVAGVPRGDDLRGMVAIYTKELRWIANLTDPNGQAGQYFGHVIAVGDVNNDGLDDIIVGSPFYTDYKSVKDLRTQELKPQYEVGKISVFLQRSRPGAFEHPIHIVGKVQWGRLGFSVAFAGDLNHDGFGDFVVGAPMEGGHGAVYIFHGASDGVRKTPTQRIAPGDLRGVRPDVKTFGFSLAAGRDVDENKFPDIAVGAQESATAFVLRTKPVLTVTGSVSTSKKTISLEERNCASDRGPMACEELRLCVQFDGELDDRNEHLQLLLQLRLDAKALSPRAFFAYRDLLRKTGVSVHRTAASREFPDVVEQRLLLRRGEERCEELRIYVPNSIRDKINPIHIAVNYSYEPREFHDFPGYFEPAVDTTVPQTFSTDLIIDKNCGPDGECIPDLQLHASPNKWRFAVGADDQTLVLNVSVSNAAEDAYQAQLTVAIPNGFEYGGIDSLHTKSPISCSADDSDDAYRFVCDVGNPLPAGETVHFGLKLTGTNVDPSAESFDVVMGASSQNPEPDATLSDNDVVLSIPIDVKAHVVLMGRSNPEQLDYSIRNRTFGVDATFDFEVGPLVTHLYQVINRGPSTISSTTLDIFWPSFAENGKHLLYLIDFPLVSSHGSSAECRIKQSRNVNPESLTISNEHISDEDFLRRIRRSADEDPKVREVKEDLREAVRVAKTSSGAAVEYRGGLSRISVNCNSLNCTHIECEIGELRQNEFVLVEVFSRLWVNTLIDDNIFEADISSLALAKISALPNVPHYVPTPQLIAVTTDVNPTDPELYRREVPWWLYALAILIGLVILALLVLCLWRCGFFKRNRPHAEKAKLDRSPGVREYYADASTRYAQSYLYSRDEHGERL</sequence>
<evidence type="ECO:0000256" key="12">
    <source>
        <dbReference type="ARBA" id="ARBA00023180"/>
    </source>
</evidence>
<feature type="repeat" description="FG-GAP" evidence="13">
    <location>
        <begin position="239"/>
        <end position="295"/>
    </location>
</feature>
<dbReference type="Proteomes" id="UP001175271">
    <property type="component" value="Unassembled WGS sequence"/>
</dbReference>
<feature type="repeat" description="FG-GAP" evidence="13">
    <location>
        <begin position="367"/>
        <end position="424"/>
    </location>
</feature>
<dbReference type="InterPro" id="IPR048285">
    <property type="entry name" value="Integrin_alpha_Ig-like_2"/>
</dbReference>
<feature type="chain" id="PRO_5041483245" description="Integrin alpha-2 domain-containing protein" evidence="14">
    <location>
        <begin position="33"/>
        <end position="1116"/>
    </location>
</feature>
<evidence type="ECO:0000256" key="5">
    <source>
        <dbReference type="ARBA" id="ARBA00022737"/>
    </source>
</evidence>
<dbReference type="InterPro" id="IPR018184">
    <property type="entry name" value="Integrin_alpha_C_CS"/>
</dbReference>
<dbReference type="GO" id="GO:0007160">
    <property type="term" value="P:cell-matrix adhesion"/>
    <property type="evidence" value="ECO:0007669"/>
    <property type="project" value="TreeGrafter"/>
</dbReference>
<evidence type="ECO:0000259" key="15">
    <source>
        <dbReference type="Pfam" id="PF08441"/>
    </source>
</evidence>
<evidence type="ECO:0000256" key="13">
    <source>
        <dbReference type="PROSITE-ProRule" id="PRU00803"/>
    </source>
</evidence>
<evidence type="ECO:0000256" key="3">
    <source>
        <dbReference type="ARBA" id="ARBA00022692"/>
    </source>
</evidence>
<evidence type="ECO:0000256" key="1">
    <source>
        <dbReference type="ARBA" id="ARBA00004479"/>
    </source>
</evidence>
<dbReference type="SUPFAM" id="SSF69318">
    <property type="entry name" value="Integrin alpha N-terminal domain"/>
    <property type="match status" value="1"/>
</dbReference>
<keyword evidence="9 14" id="KW-0472">Membrane</keyword>
<protein>
    <recommendedName>
        <fullName evidence="20">Integrin alpha-2 domain-containing protein</fullName>
    </recommendedName>
</protein>
<dbReference type="GO" id="GO:0048513">
    <property type="term" value="P:animal organ development"/>
    <property type="evidence" value="ECO:0007669"/>
    <property type="project" value="UniProtKB-ARBA"/>
</dbReference>
<evidence type="ECO:0000256" key="2">
    <source>
        <dbReference type="ARBA" id="ARBA00008054"/>
    </source>
</evidence>
<dbReference type="PROSITE" id="PS00242">
    <property type="entry name" value="INTEGRIN_ALPHA"/>
    <property type="match status" value="1"/>
</dbReference>
<feature type="repeat" description="FG-GAP" evidence="13">
    <location>
        <begin position="296"/>
        <end position="349"/>
    </location>
</feature>
<dbReference type="EMBL" id="JAUCMV010000002">
    <property type="protein sequence ID" value="KAK0416575.1"/>
    <property type="molecule type" value="Genomic_DNA"/>
</dbReference>
<dbReference type="InterPro" id="IPR032695">
    <property type="entry name" value="Integrin_dom_sf"/>
</dbReference>
<dbReference type="AlphaFoldDB" id="A0AA39I2E7"/>
<keyword evidence="12" id="KW-0325">Glycoprotein</keyword>
<keyword evidence="5" id="KW-0677">Repeat</keyword>
<dbReference type="GO" id="GO:0005178">
    <property type="term" value="F:integrin binding"/>
    <property type="evidence" value="ECO:0007669"/>
    <property type="project" value="TreeGrafter"/>
</dbReference>
<dbReference type="GO" id="GO:0007229">
    <property type="term" value="P:integrin-mediated signaling pathway"/>
    <property type="evidence" value="ECO:0007669"/>
    <property type="project" value="UniProtKB-KW"/>
</dbReference>
<dbReference type="InterPro" id="IPR013517">
    <property type="entry name" value="FG-GAP"/>
</dbReference>
<evidence type="ECO:0000256" key="14">
    <source>
        <dbReference type="RuleBase" id="RU003762"/>
    </source>
</evidence>
<reference evidence="18" key="1">
    <citation type="submission" date="2023-06" db="EMBL/GenBank/DDBJ databases">
        <title>Genomic analysis of the entomopathogenic nematode Steinernema hermaphroditum.</title>
        <authorList>
            <person name="Schwarz E.M."/>
            <person name="Heppert J.K."/>
            <person name="Baniya A."/>
            <person name="Schwartz H.T."/>
            <person name="Tan C.-H."/>
            <person name="Antoshechkin I."/>
            <person name="Sternberg P.W."/>
            <person name="Goodrich-Blair H."/>
            <person name="Dillman A.R."/>
        </authorList>
    </citation>
    <scope>NUCLEOTIDE SEQUENCE</scope>
    <source>
        <strain evidence="18">PS9179</strain>
        <tissue evidence="18">Whole animal</tissue>
    </source>
</reference>
<keyword evidence="3 14" id="KW-0812">Transmembrane</keyword>
<evidence type="ECO:0000256" key="10">
    <source>
        <dbReference type="ARBA" id="ARBA00023157"/>
    </source>
</evidence>
<feature type="signal peptide" evidence="14">
    <location>
        <begin position="1"/>
        <end position="32"/>
    </location>
</feature>
<keyword evidence="19" id="KW-1185">Reference proteome</keyword>
<proteinExistence type="inferred from homology"/>
<evidence type="ECO:0000256" key="8">
    <source>
        <dbReference type="ARBA" id="ARBA00023037"/>
    </source>
</evidence>
<keyword evidence="11 14" id="KW-0675">Receptor</keyword>
<evidence type="ECO:0000256" key="9">
    <source>
        <dbReference type="ARBA" id="ARBA00023136"/>
    </source>
</evidence>
<dbReference type="Gene3D" id="2.130.10.130">
    <property type="entry name" value="Integrin alpha, N-terminal"/>
    <property type="match status" value="1"/>
</dbReference>
<keyword evidence="8 14" id="KW-0401">Integrin</keyword>
<comment type="caution">
    <text evidence="18">The sequence shown here is derived from an EMBL/GenBank/DDBJ whole genome shotgun (WGS) entry which is preliminary data.</text>
</comment>
<dbReference type="SUPFAM" id="SSF69179">
    <property type="entry name" value="Integrin domains"/>
    <property type="match status" value="3"/>
</dbReference>
<dbReference type="FunFam" id="1.20.5.930:FF:000001">
    <property type="entry name" value="Integrin subunit alpha V"/>
    <property type="match status" value="1"/>
</dbReference>
<evidence type="ECO:0000256" key="4">
    <source>
        <dbReference type="ARBA" id="ARBA00022729"/>
    </source>
</evidence>
<dbReference type="GO" id="GO:0033627">
    <property type="term" value="P:cell adhesion mediated by integrin"/>
    <property type="evidence" value="ECO:0007669"/>
    <property type="project" value="TreeGrafter"/>
</dbReference>
<evidence type="ECO:0000256" key="7">
    <source>
        <dbReference type="ARBA" id="ARBA00022989"/>
    </source>
</evidence>
<dbReference type="Gene3D" id="2.60.40.1510">
    <property type="entry name" value="ntegrin, alpha v. Chain A, domain 3"/>
    <property type="match status" value="1"/>
</dbReference>
<dbReference type="Pfam" id="PF08441">
    <property type="entry name" value="Integrin_A_Ig_1"/>
    <property type="match status" value="1"/>
</dbReference>
<dbReference type="InterPro" id="IPR028994">
    <property type="entry name" value="Integrin_alpha_N"/>
</dbReference>
<evidence type="ECO:0000313" key="19">
    <source>
        <dbReference type="Proteomes" id="UP001175271"/>
    </source>
</evidence>
<dbReference type="SMART" id="SM00191">
    <property type="entry name" value="Int_alpha"/>
    <property type="match status" value="6"/>
</dbReference>
<dbReference type="Gene3D" id="1.20.5.930">
    <property type="entry name" value="Bicelle-embedded integrin alpha(iib) transmembrane segment"/>
    <property type="match status" value="1"/>
</dbReference>
<evidence type="ECO:0000259" key="17">
    <source>
        <dbReference type="Pfam" id="PF20806"/>
    </source>
</evidence>
<accession>A0AA39I2E7</accession>
<dbReference type="Gene3D" id="2.60.40.1460">
    <property type="entry name" value="Integrin domains. Chain A, domain 2"/>
    <property type="match status" value="1"/>
</dbReference>
<dbReference type="PROSITE" id="PS51470">
    <property type="entry name" value="FG_GAP"/>
    <property type="match status" value="6"/>
</dbReference>
<dbReference type="InterPro" id="IPR048286">
    <property type="entry name" value="Integrin_alpha_Ig-like_3"/>
</dbReference>
<dbReference type="InterPro" id="IPR013649">
    <property type="entry name" value="Integrin_alpha_Ig-like_1"/>
</dbReference>
<gene>
    <name evidence="18" type="ORF">QR680_012569</name>
</gene>
<name>A0AA39I2E7_9BILA</name>
<dbReference type="Gene3D" id="2.60.40.1530">
    <property type="entry name" value="ntegrin, alpha v. Chain A, domain 4"/>
    <property type="match status" value="1"/>
</dbReference>
<dbReference type="PANTHER" id="PTHR23220">
    <property type="entry name" value="INTEGRIN ALPHA"/>
    <property type="match status" value="1"/>
</dbReference>
<evidence type="ECO:0000259" key="16">
    <source>
        <dbReference type="Pfam" id="PF20805"/>
    </source>
</evidence>
<dbReference type="GO" id="GO:0098609">
    <property type="term" value="P:cell-cell adhesion"/>
    <property type="evidence" value="ECO:0007669"/>
    <property type="project" value="TreeGrafter"/>
</dbReference>
<dbReference type="Pfam" id="PF01839">
    <property type="entry name" value="FG-GAP"/>
    <property type="match status" value="3"/>
</dbReference>
<keyword evidence="4 14" id="KW-0732">Signal</keyword>
<dbReference type="InterPro" id="IPR013519">
    <property type="entry name" value="Int_alpha_beta-p"/>
</dbReference>
<comment type="subcellular location">
    <subcellularLocation>
        <location evidence="1 14">Membrane</location>
        <topology evidence="1 14">Single-pass type I membrane protein</topology>
    </subcellularLocation>
</comment>